<protein>
    <submittedName>
        <fullName evidence="1">Uncharacterized protein</fullName>
    </submittedName>
</protein>
<dbReference type="AlphaFoldDB" id="A0A9P1MVI5"/>
<gene>
    <name evidence="1" type="ORF">CAMP_LOCUS3884</name>
</gene>
<organism evidence="1 2">
    <name type="scientific">Caenorhabditis angaria</name>
    <dbReference type="NCBI Taxonomy" id="860376"/>
    <lineage>
        <taxon>Eukaryota</taxon>
        <taxon>Metazoa</taxon>
        <taxon>Ecdysozoa</taxon>
        <taxon>Nematoda</taxon>
        <taxon>Chromadorea</taxon>
        <taxon>Rhabditida</taxon>
        <taxon>Rhabditina</taxon>
        <taxon>Rhabditomorpha</taxon>
        <taxon>Rhabditoidea</taxon>
        <taxon>Rhabditidae</taxon>
        <taxon>Peloderinae</taxon>
        <taxon>Caenorhabditis</taxon>
    </lineage>
</organism>
<comment type="caution">
    <text evidence="1">The sequence shown here is derived from an EMBL/GenBank/DDBJ whole genome shotgun (WGS) entry which is preliminary data.</text>
</comment>
<dbReference type="Proteomes" id="UP001152747">
    <property type="component" value="Unassembled WGS sequence"/>
</dbReference>
<dbReference type="EMBL" id="CANHGI010000002">
    <property type="protein sequence ID" value="CAI5441247.1"/>
    <property type="molecule type" value="Genomic_DNA"/>
</dbReference>
<name>A0A9P1MVI5_9PELO</name>
<sequence length="135" mass="15376">MHVFSLSQRSMLRNMRAHTHNVQYRLITPSINADLSDFQQNSFSNGSCGTSSPSSSSIPPTNCALLSAQTSSGNSANSNCSANCHDQRFFNEFHDEFSLLRQQRSLAQISFKTCEPREEDRSRRAANRRQKRWRC</sequence>
<dbReference type="OrthoDB" id="10383161at2759"/>
<accession>A0A9P1MVI5</accession>
<evidence type="ECO:0000313" key="2">
    <source>
        <dbReference type="Proteomes" id="UP001152747"/>
    </source>
</evidence>
<proteinExistence type="predicted"/>
<keyword evidence="2" id="KW-1185">Reference proteome</keyword>
<evidence type="ECO:0000313" key="1">
    <source>
        <dbReference type="EMBL" id="CAI5441247.1"/>
    </source>
</evidence>
<reference evidence="1" key="1">
    <citation type="submission" date="2022-11" db="EMBL/GenBank/DDBJ databases">
        <authorList>
            <person name="Kikuchi T."/>
        </authorList>
    </citation>
    <scope>NUCLEOTIDE SEQUENCE</scope>
    <source>
        <strain evidence="1">PS1010</strain>
    </source>
</reference>